<evidence type="ECO:0000256" key="2">
    <source>
        <dbReference type="ARBA" id="ARBA00007524"/>
    </source>
</evidence>
<feature type="transmembrane region" description="Helical" evidence="6">
    <location>
        <begin position="100"/>
        <end position="121"/>
    </location>
</feature>
<keyword evidence="4 6" id="KW-1133">Transmembrane helix</keyword>
<accession>A0A2N0VGV8</accession>
<dbReference type="InterPro" id="IPR038330">
    <property type="entry name" value="TspO/MBR-related_sf"/>
</dbReference>
<dbReference type="CDD" id="cd15904">
    <property type="entry name" value="TSPO_MBR"/>
    <property type="match status" value="1"/>
</dbReference>
<keyword evidence="3 6" id="KW-0812">Transmembrane</keyword>
<reference evidence="7 8" key="1">
    <citation type="submission" date="2017-11" db="EMBL/GenBank/DDBJ databases">
        <title>Rhodohalobacter 15182 sp. nov., isolated from a salt lake.</title>
        <authorList>
            <person name="Han S."/>
        </authorList>
    </citation>
    <scope>NUCLEOTIDE SEQUENCE [LARGE SCALE GENOMIC DNA]</scope>
    <source>
        <strain evidence="7 8">15182</strain>
    </source>
</reference>
<evidence type="ECO:0000256" key="3">
    <source>
        <dbReference type="ARBA" id="ARBA00022692"/>
    </source>
</evidence>
<dbReference type="GO" id="GO:0016020">
    <property type="term" value="C:membrane"/>
    <property type="evidence" value="ECO:0007669"/>
    <property type="project" value="UniProtKB-SubCell"/>
</dbReference>
<sequence>MGLLFWLILCYLVAWTGAQVSPGIASPEWYNALNKPTWNPPAWLFGPVWSALYTMMGIAAWLIWKDYGIKHAKPAIIVFLIQLALNGLWSQLFFNFQALGWALIEIIILLGAIFITTYLFFQKNRAAGWLMVPYILWVSFATALTVAIWVLN</sequence>
<dbReference type="FunFam" id="1.20.1260.100:FF:000001">
    <property type="entry name" value="translocator protein 2"/>
    <property type="match status" value="1"/>
</dbReference>
<dbReference type="AlphaFoldDB" id="A0A2N0VGV8"/>
<evidence type="ECO:0000256" key="5">
    <source>
        <dbReference type="ARBA" id="ARBA00023136"/>
    </source>
</evidence>
<keyword evidence="5 6" id="KW-0472">Membrane</keyword>
<protein>
    <submittedName>
        <fullName evidence="7">Sensory protein TspO</fullName>
    </submittedName>
</protein>
<dbReference type="PIRSF" id="PIRSF005859">
    <property type="entry name" value="PBR"/>
    <property type="match status" value="1"/>
</dbReference>
<dbReference type="EMBL" id="PISP01000003">
    <property type="protein sequence ID" value="PKD43442.1"/>
    <property type="molecule type" value="Genomic_DNA"/>
</dbReference>
<evidence type="ECO:0000256" key="6">
    <source>
        <dbReference type="SAM" id="Phobius"/>
    </source>
</evidence>
<dbReference type="Gene3D" id="1.20.1260.100">
    <property type="entry name" value="TspO/MBR protein"/>
    <property type="match status" value="1"/>
</dbReference>
<gene>
    <name evidence="7" type="ORF">CWD77_12390</name>
</gene>
<evidence type="ECO:0000256" key="1">
    <source>
        <dbReference type="ARBA" id="ARBA00004141"/>
    </source>
</evidence>
<comment type="caution">
    <text evidence="7">The sequence shown here is derived from an EMBL/GenBank/DDBJ whole genome shotgun (WGS) entry which is preliminary data.</text>
</comment>
<comment type="subcellular location">
    <subcellularLocation>
        <location evidence="1">Membrane</location>
        <topology evidence="1">Multi-pass membrane protein</topology>
    </subcellularLocation>
</comment>
<dbReference type="Proteomes" id="UP000233398">
    <property type="component" value="Unassembled WGS sequence"/>
</dbReference>
<dbReference type="PANTHER" id="PTHR10057">
    <property type="entry name" value="PERIPHERAL-TYPE BENZODIAZEPINE RECEPTOR"/>
    <property type="match status" value="1"/>
</dbReference>
<feature type="transmembrane region" description="Helical" evidence="6">
    <location>
        <begin position="76"/>
        <end position="94"/>
    </location>
</feature>
<evidence type="ECO:0000313" key="8">
    <source>
        <dbReference type="Proteomes" id="UP000233398"/>
    </source>
</evidence>
<dbReference type="GO" id="GO:0033013">
    <property type="term" value="P:tetrapyrrole metabolic process"/>
    <property type="evidence" value="ECO:0007669"/>
    <property type="project" value="UniProtKB-ARBA"/>
</dbReference>
<evidence type="ECO:0000256" key="4">
    <source>
        <dbReference type="ARBA" id="ARBA00022989"/>
    </source>
</evidence>
<feature type="transmembrane region" description="Helical" evidence="6">
    <location>
        <begin position="42"/>
        <end position="64"/>
    </location>
</feature>
<dbReference type="Pfam" id="PF03073">
    <property type="entry name" value="TspO_MBR"/>
    <property type="match status" value="1"/>
</dbReference>
<name>A0A2N0VGV8_9BACT</name>
<evidence type="ECO:0000313" key="7">
    <source>
        <dbReference type="EMBL" id="PKD43442.1"/>
    </source>
</evidence>
<dbReference type="OrthoDB" id="9795496at2"/>
<proteinExistence type="inferred from homology"/>
<dbReference type="InterPro" id="IPR004307">
    <property type="entry name" value="TspO_MBR"/>
</dbReference>
<organism evidence="7 8">
    <name type="scientific">Rhodohalobacter barkolensis</name>
    <dbReference type="NCBI Taxonomy" id="2053187"/>
    <lineage>
        <taxon>Bacteria</taxon>
        <taxon>Pseudomonadati</taxon>
        <taxon>Balneolota</taxon>
        <taxon>Balneolia</taxon>
        <taxon>Balneolales</taxon>
        <taxon>Balneolaceae</taxon>
        <taxon>Rhodohalobacter</taxon>
    </lineage>
</organism>
<dbReference type="PANTHER" id="PTHR10057:SF0">
    <property type="entry name" value="TRANSLOCATOR PROTEIN"/>
    <property type="match status" value="1"/>
</dbReference>
<comment type="similarity">
    <text evidence="2">Belongs to the TspO/BZRP family.</text>
</comment>
<keyword evidence="8" id="KW-1185">Reference proteome</keyword>
<feature type="transmembrane region" description="Helical" evidence="6">
    <location>
        <begin position="128"/>
        <end position="151"/>
    </location>
</feature>